<accession>A0A447IMU3</accession>
<name>A0A447IMU3_9RHOB</name>
<evidence type="ECO:0000256" key="1">
    <source>
        <dbReference type="SAM" id="MobiDB-lite"/>
    </source>
</evidence>
<evidence type="ECO:0000313" key="4">
    <source>
        <dbReference type="Proteomes" id="UP000270743"/>
    </source>
</evidence>
<keyword evidence="4" id="KW-1185">Reference proteome</keyword>
<sequence length="103" mass="11197">MPIMVRVYIRSVLIGAALACCFVAALLALDVAHLRHLVLNSTVGWLAVVMLVAFNTIVFSGVQFAITVMEQAESPPSSGRRSWIGRPPRKEAVRVPVTTAPRK</sequence>
<feature type="region of interest" description="Disordered" evidence="1">
    <location>
        <begin position="72"/>
        <end position="103"/>
    </location>
</feature>
<organism evidence="3 4">
    <name type="scientific">Paracoccus haematequi</name>
    <dbReference type="NCBI Taxonomy" id="2491866"/>
    <lineage>
        <taxon>Bacteria</taxon>
        <taxon>Pseudomonadati</taxon>
        <taxon>Pseudomonadota</taxon>
        <taxon>Alphaproteobacteria</taxon>
        <taxon>Rhodobacterales</taxon>
        <taxon>Paracoccaceae</taxon>
        <taxon>Paracoccus</taxon>
    </lineage>
</organism>
<proteinExistence type="predicted"/>
<keyword evidence="2" id="KW-0472">Membrane</keyword>
<dbReference type="RefSeq" id="WP_126154481.1">
    <property type="nucleotide sequence ID" value="NZ_UZWE01000030.1"/>
</dbReference>
<dbReference type="OrthoDB" id="8115457at2"/>
<reference evidence="3 4" key="1">
    <citation type="submission" date="2018-12" db="EMBL/GenBank/DDBJ databases">
        <authorList>
            <person name="Criscuolo A."/>
        </authorList>
    </citation>
    <scope>NUCLEOTIDE SEQUENCE [LARGE SCALE GENOMIC DNA]</scope>
    <source>
        <strain evidence="3">ACIP1116241</strain>
    </source>
</reference>
<gene>
    <name evidence="3" type="ORF">PARHAE_02003</name>
</gene>
<dbReference type="AlphaFoldDB" id="A0A447IMU3"/>
<feature type="transmembrane region" description="Helical" evidence="2">
    <location>
        <begin position="44"/>
        <end position="66"/>
    </location>
</feature>
<keyword evidence="2" id="KW-1133">Transmembrane helix</keyword>
<evidence type="ECO:0000313" key="3">
    <source>
        <dbReference type="EMBL" id="VDS08818.1"/>
    </source>
</evidence>
<keyword evidence="2" id="KW-0812">Transmembrane</keyword>
<dbReference type="EMBL" id="UZWE01000030">
    <property type="protein sequence ID" value="VDS08818.1"/>
    <property type="molecule type" value="Genomic_DNA"/>
</dbReference>
<evidence type="ECO:0000256" key="2">
    <source>
        <dbReference type="SAM" id="Phobius"/>
    </source>
</evidence>
<dbReference type="Proteomes" id="UP000270743">
    <property type="component" value="Unassembled WGS sequence"/>
</dbReference>
<protein>
    <submittedName>
        <fullName evidence="3">Uncharacterized protein</fullName>
    </submittedName>
</protein>